<dbReference type="EMBL" id="DXBY01000183">
    <property type="protein sequence ID" value="HIZ36272.1"/>
    <property type="molecule type" value="Genomic_DNA"/>
</dbReference>
<dbReference type="SMART" id="SM00858">
    <property type="entry name" value="SAF"/>
    <property type="match status" value="1"/>
</dbReference>
<evidence type="ECO:0000313" key="2">
    <source>
        <dbReference type="EMBL" id="HIZ36272.1"/>
    </source>
</evidence>
<reference evidence="2" key="2">
    <citation type="submission" date="2021-04" db="EMBL/GenBank/DDBJ databases">
        <authorList>
            <person name="Gilroy R."/>
        </authorList>
    </citation>
    <scope>NUCLEOTIDE SEQUENCE</scope>
    <source>
        <strain evidence="2">ChiGjej4B4-7305</strain>
    </source>
</reference>
<dbReference type="CDD" id="cd11614">
    <property type="entry name" value="SAF_CpaB_FlgA_like"/>
    <property type="match status" value="1"/>
</dbReference>
<accession>A0A9D2EFB9</accession>
<dbReference type="Pfam" id="PF08666">
    <property type="entry name" value="SAF"/>
    <property type="match status" value="1"/>
</dbReference>
<name>A0A9D2EFB9_9MICO</name>
<sequence>MSEPVTSRIRRPSWRDPRLGVGVLLVAGSVALGSWTMARADHTVTVFTAATVLAPGEVLAEEDLVATQVSVPDVAQTYLTPTGLAEGQVVLRTVGEGEMVPLAAIGAAETVQVRTVTVPLDAALAEVVRAGSRVDLWVAEPAPETGGQELLPPEPLVQGVEIAQVHQDSSVFAGADEMVAQVLVATEDLAAVLAAQTGGGAITIVPVPG</sequence>
<gene>
    <name evidence="2" type="ORF">H9815_10880</name>
</gene>
<proteinExistence type="predicted"/>
<evidence type="ECO:0000313" key="3">
    <source>
        <dbReference type="Proteomes" id="UP000824037"/>
    </source>
</evidence>
<reference evidence="2" key="1">
    <citation type="journal article" date="2021" name="PeerJ">
        <title>Extensive microbial diversity within the chicken gut microbiome revealed by metagenomics and culture.</title>
        <authorList>
            <person name="Gilroy R."/>
            <person name="Ravi A."/>
            <person name="Getino M."/>
            <person name="Pursley I."/>
            <person name="Horton D.L."/>
            <person name="Alikhan N.F."/>
            <person name="Baker D."/>
            <person name="Gharbi K."/>
            <person name="Hall N."/>
            <person name="Watson M."/>
            <person name="Adriaenssens E.M."/>
            <person name="Foster-Nyarko E."/>
            <person name="Jarju S."/>
            <person name="Secka A."/>
            <person name="Antonio M."/>
            <person name="Oren A."/>
            <person name="Chaudhuri R.R."/>
            <person name="La Ragione R."/>
            <person name="Hildebrand F."/>
            <person name="Pallen M.J."/>
        </authorList>
    </citation>
    <scope>NUCLEOTIDE SEQUENCE</scope>
    <source>
        <strain evidence="2">ChiGjej4B4-7305</strain>
    </source>
</reference>
<protein>
    <recommendedName>
        <fullName evidence="1">SAF domain-containing protein</fullName>
    </recommendedName>
</protein>
<dbReference type="InterPro" id="IPR013974">
    <property type="entry name" value="SAF"/>
</dbReference>
<dbReference type="AlphaFoldDB" id="A0A9D2EFB9"/>
<feature type="domain" description="SAF" evidence="1">
    <location>
        <begin position="44"/>
        <end position="106"/>
    </location>
</feature>
<evidence type="ECO:0000259" key="1">
    <source>
        <dbReference type="SMART" id="SM00858"/>
    </source>
</evidence>
<organism evidence="2 3">
    <name type="scientific">Candidatus Ruania gallistercoris</name>
    <dbReference type="NCBI Taxonomy" id="2838746"/>
    <lineage>
        <taxon>Bacteria</taxon>
        <taxon>Bacillati</taxon>
        <taxon>Actinomycetota</taxon>
        <taxon>Actinomycetes</taxon>
        <taxon>Micrococcales</taxon>
        <taxon>Ruaniaceae</taxon>
        <taxon>Ruania</taxon>
    </lineage>
</organism>
<comment type="caution">
    <text evidence="2">The sequence shown here is derived from an EMBL/GenBank/DDBJ whole genome shotgun (WGS) entry which is preliminary data.</text>
</comment>
<dbReference type="Proteomes" id="UP000824037">
    <property type="component" value="Unassembled WGS sequence"/>
</dbReference>